<dbReference type="Pfam" id="PF00550">
    <property type="entry name" value="PP-binding"/>
    <property type="match status" value="1"/>
</dbReference>
<dbReference type="Gene3D" id="3.30.300.30">
    <property type="match status" value="1"/>
</dbReference>
<gene>
    <name evidence="4" type="ORF">GCM10009665_34190</name>
</gene>
<name>A0ABN1WAY7_9ACTN</name>
<evidence type="ECO:0000256" key="1">
    <source>
        <dbReference type="ARBA" id="ARBA00001957"/>
    </source>
</evidence>
<dbReference type="SUPFAM" id="SSF56801">
    <property type="entry name" value="Acetyl-CoA synthetase-like"/>
    <property type="match status" value="1"/>
</dbReference>
<dbReference type="Gene3D" id="1.10.1200.10">
    <property type="entry name" value="ACP-like"/>
    <property type="match status" value="1"/>
</dbReference>
<dbReference type="InterPro" id="IPR009081">
    <property type="entry name" value="PP-bd_ACP"/>
</dbReference>
<dbReference type="Pfam" id="PF00668">
    <property type="entry name" value="Condensation"/>
    <property type="match status" value="1"/>
</dbReference>
<organism evidence="4 5">
    <name type="scientific">Kitasatospora nipponensis</name>
    <dbReference type="NCBI Taxonomy" id="258049"/>
    <lineage>
        <taxon>Bacteria</taxon>
        <taxon>Bacillati</taxon>
        <taxon>Actinomycetota</taxon>
        <taxon>Actinomycetes</taxon>
        <taxon>Kitasatosporales</taxon>
        <taxon>Streptomycetaceae</taxon>
        <taxon>Kitasatospora</taxon>
    </lineage>
</organism>
<dbReference type="RefSeq" id="WP_344442503.1">
    <property type="nucleotide sequence ID" value="NZ_BAAALF010000053.1"/>
</dbReference>
<dbReference type="Gene3D" id="3.30.559.10">
    <property type="entry name" value="Chloramphenicol acetyltransferase-like domain"/>
    <property type="match status" value="1"/>
</dbReference>
<comment type="cofactor">
    <cofactor evidence="1">
        <name>pantetheine 4'-phosphate</name>
        <dbReference type="ChEBI" id="CHEBI:47942"/>
    </cofactor>
</comment>
<dbReference type="Gene3D" id="2.30.38.10">
    <property type="entry name" value="Luciferase, Domain 3"/>
    <property type="match status" value="1"/>
</dbReference>
<dbReference type="InterPro" id="IPR001242">
    <property type="entry name" value="Condensation_dom"/>
</dbReference>
<feature type="domain" description="Carrier" evidence="3">
    <location>
        <begin position="979"/>
        <end position="1053"/>
    </location>
</feature>
<proteinExistence type="predicted"/>
<keyword evidence="5" id="KW-1185">Reference proteome</keyword>
<dbReference type="Proteomes" id="UP001500037">
    <property type="component" value="Unassembled WGS sequence"/>
</dbReference>
<dbReference type="PANTHER" id="PTHR45527">
    <property type="entry name" value="NONRIBOSOMAL PEPTIDE SYNTHETASE"/>
    <property type="match status" value="1"/>
</dbReference>
<dbReference type="Gene3D" id="3.30.559.30">
    <property type="entry name" value="Nonribosomal peptide synthetase, condensation domain"/>
    <property type="match status" value="1"/>
</dbReference>
<protein>
    <recommendedName>
        <fullName evidence="3">Carrier domain-containing protein</fullName>
    </recommendedName>
</protein>
<dbReference type="CDD" id="cd19543">
    <property type="entry name" value="DCL_NRPS"/>
    <property type="match status" value="1"/>
</dbReference>
<dbReference type="PROSITE" id="PS50075">
    <property type="entry name" value="CARRIER"/>
    <property type="match status" value="1"/>
</dbReference>
<comment type="caution">
    <text evidence="4">The sequence shown here is derived from an EMBL/GenBank/DDBJ whole genome shotgun (WGS) entry which is preliminary data.</text>
</comment>
<dbReference type="PROSITE" id="PS00455">
    <property type="entry name" value="AMP_BINDING"/>
    <property type="match status" value="1"/>
</dbReference>
<dbReference type="CDD" id="cd17646">
    <property type="entry name" value="A_NRPS_AB3403-like"/>
    <property type="match status" value="1"/>
</dbReference>
<evidence type="ECO:0000313" key="4">
    <source>
        <dbReference type="EMBL" id="GAA1240486.1"/>
    </source>
</evidence>
<reference evidence="4 5" key="1">
    <citation type="journal article" date="2019" name="Int. J. Syst. Evol. Microbiol.">
        <title>The Global Catalogue of Microorganisms (GCM) 10K type strain sequencing project: providing services to taxonomists for standard genome sequencing and annotation.</title>
        <authorList>
            <consortium name="The Broad Institute Genomics Platform"/>
            <consortium name="The Broad Institute Genome Sequencing Center for Infectious Disease"/>
            <person name="Wu L."/>
            <person name="Ma J."/>
        </authorList>
    </citation>
    <scope>NUCLEOTIDE SEQUENCE [LARGE SCALE GENOMIC DNA]</scope>
    <source>
        <strain evidence="4 5">JCM 13004</strain>
    </source>
</reference>
<dbReference type="InterPro" id="IPR020845">
    <property type="entry name" value="AMP-binding_CS"/>
</dbReference>
<dbReference type="InterPro" id="IPR036736">
    <property type="entry name" value="ACP-like_sf"/>
</dbReference>
<dbReference type="SUPFAM" id="SSF47336">
    <property type="entry name" value="ACP-like"/>
    <property type="match status" value="1"/>
</dbReference>
<dbReference type="EMBL" id="BAAALF010000053">
    <property type="protein sequence ID" value="GAA1240486.1"/>
    <property type="molecule type" value="Genomic_DNA"/>
</dbReference>
<dbReference type="InterPro" id="IPR010071">
    <property type="entry name" value="AA_adenyl_dom"/>
</dbReference>
<accession>A0ABN1WAY7</accession>
<evidence type="ECO:0000313" key="5">
    <source>
        <dbReference type="Proteomes" id="UP001500037"/>
    </source>
</evidence>
<dbReference type="Gene3D" id="3.40.50.980">
    <property type="match status" value="2"/>
</dbReference>
<sequence length="1058" mass="113362">MKTSQPAVEDILPLSPLQEGMLFHSGFDRESKHLYIAQFTVDLDGELDAERLRAAAEALLRRHANLRVAFTHRPSGEPIAVVRRDMPLAWQQHDLSGLDEAGAEAGAAELTEQDWERGVDVQRPPLLRFTLITLGPGRHRLLVTVHHILLDGWSFALLFGELFALYGQHGGPVTLPAVRPYREYLGWLAQRDRPAAERAWGAALAGVGEPSRLVDTGQVAPGATPEDVVVRLGAERTAALTDRARGCNLLLTTVIQGAWAVLLARATGRQDVVFGCTVSGRPDDLPGADRMIGMLINTVPVRADLAGAGTLRELCGRLQAQRAALLDHDHLGLTEIQRLAGSPTALFDTNLVFDNFPMSDYALDVPGVDLAVDIGFRDTTHFPLTLVVEPGECLELRLSHHPELLDRARAADLGARLARLLEQWSEDPDTPLAELDPLADDDRHRVLTAWNDTAVHDEPATLPELFEAQVARTPEATAVLFEGHRLSYRELDERAGQLAAVLAARGIGPESLVAVALPRSVELIVALYGVVKAGAAYLPVDLGQPAARIEGLLTDAAPALLLTDSEHVTALPAVPALLLDRPLPTAGPKAPGRVPGRTELAGRHPAYLIFTSGSTGRPKGVLVPQEGIVNRLRWMQRAYPLGAGDRVLQKTPCGFDVSVWEFFWPLAVGAALVVARPGGHQDPAYLAELIRRERVTTAHFVPSMLDAYLQEPAAAVASPLRRVICSGEALALPTQSAFFAALPDTELHNLYGPTEASVDVTRWACRPDPAATGVPIGRPTANTRTYVLDGLLRPVAPGVAGELYLAGVQLARGYLGRPALTAERFVACPFEPGARMYRTGDLARWSAGGVLEYLGRTDDQVKIRGFRIELGEVQAAAARLPGVAQAAVVVREDRPGDRRLVGYLVPAPGAATGPAPLAGDGPLGVPAVRAFLAERLPGHAVPTAFVALPALPRTSTGKVDRRALPDPGELPGQRAGRRAASGPIEEILVEIWTEVLGAEPGVDDDFFAIGGPSLLADAVSAPRRDRFEIPFPVRVLFDEPTIAALAGAVEKAIVEDLG</sequence>
<dbReference type="SUPFAM" id="SSF52777">
    <property type="entry name" value="CoA-dependent acyltransferases"/>
    <property type="match status" value="2"/>
</dbReference>
<dbReference type="Pfam" id="PF13193">
    <property type="entry name" value="AMP-binding_C"/>
    <property type="match status" value="1"/>
</dbReference>
<dbReference type="InterPro" id="IPR023213">
    <property type="entry name" value="CAT-like_dom_sf"/>
</dbReference>
<dbReference type="NCBIfam" id="TIGR01733">
    <property type="entry name" value="AA-adenyl-dom"/>
    <property type="match status" value="1"/>
</dbReference>
<evidence type="ECO:0000259" key="3">
    <source>
        <dbReference type="PROSITE" id="PS50075"/>
    </source>
</evidence>
<dbReference type="InterPro" id="IPR000873">
    <property type="entry name" value="AMP-dep_synth/lig_dom"/>
</dbReference>
<dbReference type="InterPro" id="IPR025110">
    <property type="entry name" value="AMP-bd_C"/>
</dbReference>
<dbReference type="Pfam" id="PF00501">
    <property type="entry name" value="AMP-binding"/>
    <property type="match status" value="1"/>
</dbReference>
<dbReference type="PANTHER" id="PTHR45527:SF1">
    <property type="entry name" value="FATTY ACID SYNTHASE"/>
    <property type="match status" value="1"/>
</dbReference>
<feature type="region of interest" description="Disordered" evidence="2">
    <location>
        <begin position="957"/>
        <end position="979"/>
    </location>
</feature>
<evidence type="ECO:0000256" key="2">
    <source>
        <dbReference type="SAM" id="MobiDB-lite"/>
    </source>
</evidence>
<dbReference type="InterPro" id="IPR045851">
    <property type="entry name" value="AMP-bd_C_sf"/>
</dbReference>